<proteinExistence type="predicted"/>
<evidence type="ECO:0008006" key="5">
    <source>
        <dbReference type="Google" id="ProtNLM"/>
    </source>
</evidence>
<sequence>MHRTTTTATLLVTVAVSALAGCVTIERPPVSGPPPAPSPPSAPYPDDDGNPQIVQAPVHEAPEGVGPSRRPEPEPPERHGPPAEPPAPQHSRPRPRPHEAHRGSGHHGRPRVEVPDVSEPVPKNTKNTDVCALGRQYGGWQADSPESVICKQAYGS</sequence>
<dbReference type="RefSeq" id="WP_232655358.1">
    <property type="nucleotide sequence ID" value="NZ_JAJSBI010000040.1"/>
</dbReference>
<protein>
    <recommendedName>
        <fullName evidence="5">Lipoprotein</fullName>
    </recommendedName>
</protein>
<feature type="compositionally biased region" description="Basic and acidic residues" evidence="1">
    <location>
        <begin position="69"/>
        <end position="81"/>
    </location>
</feature>
<feature type="compositionally biased region" description="Pro residues" evidence="1">
    <location>
        <begin position="30"/>
        <end position="43"/>
    </location>
</feature>
<evidence type="ECO:0000313" key="4">
    <source>
        <dbReference type="Proteomes" id="UP001108029"/>
    </source>
</evidence>
<gene>
    <name evidence="3" type="ORF">LJ657_44120</name>
</gene>
<feature type="signal peptide" evidence="2">
    <location>
        <begin position="1"/>
        <end position="20"/>
    </location>
</feature>
<comment type="caution">
    <text evidence="3">The sequence shown here is derived from an EMBL/GenBank/DDBJ whole genome shotgun (WGS) entry which is preliminary data.</text>
</comment>
<dbReference type="PROSITE" id="PS51257">
    <property type="entry name" value="PROKAR_LIPOPROTEIN"/>
    <property type="match status" value="1"/>
</dbReference>
<dbReference type="AlphaFoldDB" id="A0A9Q3ZD78"/>
<evidence type="ECO:0000313" key="3">
    <source>
        <dbReference type="EMBL" id="MCD9880422.1"/>
    </source>
</evidence>
<accession>A0A9Q3ZD78</accession>
<keyword evidence="4" id="KW-1185">Reference proteome</keyword>
<keyword evidence="2" id="KW-0732">Signal</keyword>
<dbReference type="Proteomes" id="UP001108029">
    <property type="component" value="Unassembled WGS sequence"/>
</dbReference>
<dbReference type="EMBL" id="JAJSBI010000040">
    <property type="protein sequence ID" value="MCD9880422.1"/>
    <property type="molecule type" value="Genomic_DNA"/>
</dbReference>
<name>A0A9Q3ZD78_9ACTN</name>
<feature type="chain" id="PRO_5040319183" description="Lipoprotein" evidence="2">
    <location>
        <begin position="21"/>
        <end position="156"/>
    </location>
</feature>
<reference evidence="3" key="1">
    <citation type="submission" date="2021-12" db="EMBL/GenBank/DDBJ databases">
        <authorList>
            <person name="Lee J.-H."/>
            <person name="Kim S.-B."/>
        </authorList>
    </citation>
    <scope>NUCLEOTIDE SEQUENCE</scope>
    <source>
        <strain evidence="3">NR30</strain>
    </source>
</reference>
<evidence type="ECO:0000256" key="2">
    <source>
        <dbReference type="SAM" id="SignalP"/>
    </source>
</evidence>
<organism evidence="3 4">
    <name type="scientific">Streptomyces guryensis</name>
    <dbReference type="NCBI Taxonomy" id="2886947"/>
    <lineage>
        <taxon>Bacteria</taxon>
        <taxon>Bacillati</taxon>
        <taxon>Actinomycetota</taxon>
        <taxon>Actinomycetes</taxon>
        <taxon>Kitasatosporales</taxon>
        <taxon>Streptomycetaceae</taxon>
        <taxon>Streptomyces</taxon>
    </lineage>
</organism>
<feature type="region of interest" description="Disordered" evidence="1">
    <location>
        <begin position="26"/>
        <end position="129"/>
    </location>
</feature>
<evidence type="ECO:0000256" key="1">
    <source>
        <dbReference type="SAM" id="MobiDB-lite"/>
    </source>
</evidence>